<dbReference type="EMBL" id="JACEIK010006687">
    <property type="protein sequence ID" value="MCE2056134.1"/>
    <property type="molecule type" value="Genomic_DNA"/>
</dbReference>
<dbReference type="Proteomes" id="UP000823775">
    <property type="component" value="Unassembled WGS sequence"/>
</dbReference>
<keyword evidence="3" id="KW-1185">Reference proteome</keyword>
<name>A0ABS8W5P4_DATST</name>
<accession>A0ABS8W5P4</accession>
<proteinExistence type="predicted"/>
<reference evidence="2 3" key="1">
    <citation type="journal article" date="2021" name="BMC Genomics">
        <title>Datura genome reveals duplications of psychoactive alkaloid biosynthetic genes and high mutation rate following tissue culture.</title>
        <authorList>
            <person name="Rajewski A."/>
            <person name="Carter-House D."/>
            <person name="Stajich J."/>
            <person name="Litt A."/>
        </authorList>
    </citation>
    <scope>NUCLEOTIDE SEQUENCE [LARGE SCALE GENOMIC DNA]</scope>
    <source>
        <strain evidence="2">AR-01</strain>
    </source>
</reference>
<organism evidence="2 3">
    <name type="scientific">Datura stramonium</name>
    <name type="common">Jimsonweed</name>
    <name type="synonym">Common thornapple</name>
    <dbReference type="NCBI Taxonomy" id="4076"/>
    <lineage>
        <taxon>Eukaryota</taxon>
        <taxon>Viridiplantae</taxon>
        <taxon>Streptophyta</taxon>
        <taxon>Embryophyta</taxon>
        <taxon>Tracheophyta</taxon>
        <taxon>Spermatophyta</taxon>
        <taxon>Magnoliopsida</taxon>
        <taxon>eudicotyledons</taxon>
        <taxon>Gunneridae</taxon>
        <taxon>Pentapetalae</taxon>
        <taxon>asterids</taxon>
        <taxon>lamiids</taxon>
        <taxon>Solanales</taxon>
        <taxon>Solanaceae</taxon>
        <taxon>Solanoideae</taxon>
        <taxon>Datureae</taxon>
        <taxon>Datura</taxon>
    </lineage>
</organism>
<evidence type="ECO:0000313" key="2">
    <source>
        <dbReference type="EMBL" id="MCE2056134.1"/>
    </source>
</evidence>
<protein>
    <submittedName>
        <fullName evidence="2">Uncharacterized protein</fullName>
    </submittedName>
</protein>
<feature type="region of interest" description="Disordered" evidence="1">
    <location>
        <begin position="1"/>
        <end position="21"/>
    </location>
</feature>
<evidence type="ECO:0000313" key="3">
    <source>
        <dbReference type="Proteomes" id="UP000823775"/>
    </source>
</evidence>
<gene>
    <name evidence="2" type="ORF">HAX54_044102</name>
</gene>
<sequence length="62" mass="6484">MAKKHASSSASRSKAPVGWGAGYGTTPVERVFQDAPSTVPSDVPTVALPTDVVMRLLNMLEA</sequence>
<feature type="non-terminal residue" evidence="2">
    <location>
        <position position="62"/>
    </location>
</feature>
<comment type="caution">
    <text evidence="2">The sequence shown here is derived from an EMBL/GenBank/DDBJ whole genome shotgun (WGS) entry which is preliminary data.</text>
</comment>
<evidence type="ECO:0000256" key="1">
    <source>
        <dbReference type="SAM" id="MobiDB-lite"/>
    </source>
</evidence>